<comment type="similarity">
    <text evidence="7">Belongs to the ANP1/MMN9/VAN1 family.</text>
</comment>
<keyword evidence="9" id="KW-0328">Glycosyltransferase</keyword>
<keyword evidence="3" id="KW-0735">Signal-anchor</keyword>
<dbReference type="InterPro" id="IPR029044">
    <property type="entry name" value="Nucleotide-diphossugar_trans"/>
</dbReference>
<dbReference type="SUPFAM" id="SSF53448">
    <property type="entry name" value="Nucleotide-diphospho-sugar transferases"/>
    <property type="match status" value="1"/>
</dbReference>
<keyword evidence="2 8" id="KW-0812">Transmembrane</keyword>
<evidence type="ECO:0000256" key="6">
    <source>
        <dbReference type="ARBA" id="ARBA00023136"/>
    </source>
</evidence>
<dbReference type="PANTHER" id="PTHR43083">
    <property type="entry name" value="MANNAN POLYMERASE II"/>
    <property type="match status" value="1"/>
</dbReference>
<keyword evidence="9" id="KW-0808">Transferase</keyword>
<sequence>MSLAQTKRFLQRFLLRSNPFKLFITFILILFLYYLISGSNSSENNSIIIQNRKKSSYNYKPSLNLDSNDNSNNWKPKNLPADHISHYNLNKLKSTPNALLNNEKVLILSPMANFHQQYWDNLLKLSYPRELIELGFILPRTNDGDIALKLLEIEIKKIQDPKNKNISKFSKITILRQDNESPESQLEKDRHALKTQKERRSQMATARNSLLFSTIGPFTSWILWLDSDIIETPNTLIQDLTAHDKPVIAANCYQRYYDEDEKIEKIRPYDFNNWAESDEGLRLASTMSDDEIIVEGYQEIATYRPLMAHFYDSNGNIFDEMSLDGVGGTCLLVKADVHRDGAMFPNFPFYHLIETEGFAKMCKRLGYEVFGLPNYLVYHYNE</sequence>
<feature type="transmembrane region" description="Helical" evidence="8">
    <location>
        <begin position="20"/>
        <end position="36"/>
    </location>
</feature>
<evidence type="ECO:0000256" key="7">
    <source>
        <dbReference type="ARBA" id="ARBA00037964"/>
    </source>
</evidence>
<evidence type="ECO:0000256" key="5">
    <source>
        <dbReference type="ARBA" id="ARBA00023034"/>
    </source>
</evidence>
<dbReference type="OrthoDB" id="2405412at2759"/>
<evidence type="ECO:0000256" key="2">
    <source>
        <dbReference type="ARBA" id="ARBA00022692"/>
    </source>
</evidence>
<evidence type="ECO:0000313" key="10">
    <source>
        <dbReference type="Proteomes" id="UP000697127"/>
    </source>
</evidence>
<keyword evidence="4 8" id="KW-1133">Transmembrane helix</keyword>
<dbReference type="AlphaFoldDB" id="A0A9P7BC51"/>
<dbReference type="FunFam" id="3.90.550.10:FF:000017">
    <property type="entry name" value="Mannan polymerase II complex ANP1 subunit"/>
    <property type="match status" value="1"/>
</dbReference>
<protein>
    <submittedName>
        <fullName evidence="9">Golgi mannosyltransferase complex subunit</fullName>
    </submittedName>
</protein>
<dbReference type="GO" id="GO:0000009">
    <property type="term" value="F:alpha-1,6-mannosyltransferase activity"/>
    <property type="evidence" value="ECO:0007669"/>
    <property type="project" value="TreeGrafter"/>
</dbReference>
<keyword evidence="6 8" id="KW-0472">Membrane</keyword>
<dbReference type="Proteomes" id="UP000697127">
    <property type="component" value="Unassembled WGS sequence"/>
</dbReference>
<name>A0A9P7BC51_9ASCO</name>
<organism evidence="9 10">
    <name type="scientific">Pichia californica</name>
    <dbReference type="NCBI Taxonomy" id="460514"/>
    <lineage>
        <taxon>Eukaryota</taxon>
        <taxon>Fungi</taxon>
        <taxon>Dikarya</taxon>
        <taxon>Ascomycota</taxon>
        <taxon>Saccharomycotina</taxon>
        <taxon>Pichiomycetes</taxon>
        <taxon>Pichiales</taxon>
        <taxon>Pichiaceae</taxon>
        <taxon>Pichia</taxon>
    </lineage>
</organism>
<dbReference type="GO" id="GO:0000136">
    <property type="term" value="C:mannan polymerase complex"/>
    <property type="evidence" value="ECO:0007669"/>
    <property type="project" value="TreeGrafter"/>
</dbReference>
<evidence type="ECO:0000256" key="1">
    <source>
        <dbReference type="ARBA" id="ARBA00004323"/>
    </source>
</evidence>
<dbReference type="GO" id="GO:0000032">
    <property type="term" value="P:cell wall mannoprotein biosynthetic process"/>
    <property type="evidence" value="ECO:0007669"/>
    <property type="project" value="TreeGrafter"/>
</dbReference>
<evidence type="ECO:0000313" key="9">
    <source>
        <dbReference type="EMBL" id="KAG0686477.1"/>
    </source>
</evidence>
<dbReference type="InterPro" id="IPR052086">
    <property type="entry name" value="Mannan_Polymerase_Subunit"/>
</dbReference>
<dbReference type="EMBL" id="PUHW01000489">
    <property type="protein sequence ID" value="KAG0686477.1"/>
    <property type="molecule type" value="Genomic_DNA"/>
</dbReference>
<reference evidence="9" key="1">
    <citation type="submission" date="2020-11" db="EMBL/GenBank/DDBJ databases">
        <title>Kefir isolates.</title>
        <authorList>
            <person name="Marcisauskas S."/>
            <person name="Kim Y."/>
            <person name="Blasche S."/>
        </authorList>
    </citation>
    <scope>NUCLEOTIDE SEQUENCE</scope>
    <source>
        <strain evidence="9">Olga-1</strain>
    </source>
</reference>
<dbReference type="GO" id="GO:0006487">
    <property type="term" value="P:protein N-linked glycosylation"/>
    <property type="evidence" value="ECO:0007669"/>
    <property type="project" value="TreeGrafter"/>
</dbReference>
<evidence type="ECO:0000256" key="3">
    <source>
        <dbReference type="ARBA" id="ARBA00022968"/>
    </source>
</evidence>
<dbReference type="Gene3D" id="3.90.550.10">
    <property type="entry name" value="Spore Coat Polysaccharide Biosynthesis Protein SpsA, Chain A"/>
    <property type="match status" value="1"/>
</dbReference>
<dbReference type="PANTHER" id="PTHR43083:SF6">
    <property type="entry name" value="MANNAN POLYMERASE COMPLEXES SUBUNIT MNN9"/>
    <property type="match status" value="1"/>
</dbReference>
<evidence type="ECO:0000256" key="4">
    <source>
        <dbReference type="ARBA" id="ARBA00022989"/>
    </source>
</evidence>
<comment type="subcellular location">
    <subcellularLocation>
        <location evidence="1">Golgi apparatus membrane</location>
        <topology evidence="1">Single-pass type II membrane protein</topology>
    </subcellularLocation>
</comment>
<keyword evidence="10" id="KW-1185">Reference proteome</keyword>
<comment type="caution">
    <text evidence="9">The sequence shown here is derived from an EMBL/GenBank/DDBJ whole genome shotgun (WGS) entry which is preliminary data.</text>
</comment>
<dbReference type="Pfam" id="PF03452">
    <property type="entry name" value="Anp1"/>
    <property type="match status" value="1"/>
</dbReference>
<gene>
    <name evidence="9" type="primary">MNN9</name>
    <name evidence="9" type="ORF">C6P40_003970</name>
</gene>
<evidence type="ECO:0000256" key="8">
    <source>
        <dbReference type="SAM" id="Phobius"/>
    </source>
</evidence>
<keyword evidence="5" id="KW-0333">Golgi apparatus</keyword>
<proteinExistence type="inferred from homology"/>
<accession>A0A9P7BC51</accession>